<organism evidence="2 3">
    <name type="scientific">Tanacetum coccineum</name>
    <dbReference type="NCBI Taxonomy" id="301880"/>
    <lineage>
        <taxon>Eukaryota</taxon>
        <taxon>Viridiplantae</taxon>
        <taxon>Streptophyta</taxon>
        <taxon>Embryophyta</taxon>
        <taxon>Tracheophyta</taxon>
        <taxon>Spermatophyta</taxon>
        <taxon>Magnoliopsida</taxon>
        <taxon>eudicotyledons</taxon>
        <taxon>Gunneridae</taxon>
        <taxon>Pentapetalae</taxon>
        <taxon>asterids</taxon>
        <taxon>campanulids</taxon>
        <taxon>Asterales</taxon>
        <taxon>Asteraceae</taxon>
        <taxon>Asteroideae</taxon>
        <taxon>Anthemideae</taxon>
        <taxon>Anthemidinae</taxon>
        <taxon>Tanacetum</taxon>
    </lineage>
</organism>
<sequence length="154" mass="17510">MRWMFYDTQKKMFKDENKGRSFSQESSWEILRASPKWDAPEPVTIPSVNVEGTSGGNAELFGQDKRARPLGARAAKKTKSESSSGTARSQSGMFADAMQTELRLKWESQQENDRTVIKFEELRFLATKTDDLSPQDAAIIEMQKDLIRAKYPLP</sequence>
<evidence type="ECO:0000313" key="2">
    <source>
        <dbReference type="EMBL" id="GJT05275.1"/>
    </source>
</evidence>
<gene>
    <name evidence="2" type="ORF">Tco_0839737</name>
</gene>
<dbReference type="Proteomes" id="UP001151760">
    <property type="component" value="Unassembled WGS sequence"/>
</dbReference>
<name>A0ABQ5ARH5_9ASTR</name>
<dbReference type="EMBL" id="BQNB010012574">
    <property type="protein sequence ID" value="GJT05275.1"/>
    <property type="molecule type" value="Genomic_DNA"/>
</dbReference>
<evidence type="ECO:0000256" key="1">
    <source>
        <dbReference type="SAM" id="MobiDB-lite"/>
    </source>
</evidence>
<protein>
    <recommendedName>
        <fullName evidence="4">No apical meristem-associated C-terminal domain-containing protein</fullName>
    </recommendedName>
</protein>
<evidence type="ECO:0000313" key="3">
    <source>
        <dbReference type="Proteomes" id="UP001151760"/>
    </source>
</evidence>
<feature type="compositionally biased region" description="Polar residues" evidence="1">
    <location>
        <begin position="81"/>
        <end position="92"/>
    </location>
</feature>
<reference evidence="2" key="1">
    <citation type="journal article" date="2022" name="Int. J. Mol. Sci.">
        <title>Draft Genome of Tanacetum Coccineum: Genomic Comparison of Closely Related Tanacetum-Family Plants.</title>
        <authorList>
            <person name="Yamashiro T."/>
            <person name="Shiraishi A."/>
            <person name="Nakayama K."/>
            <person name="Satake H."/>
        </authorList>
    </citation>
    <scope>NUCLEOTIDE SEQUENCE</scope>
</reference>
<comment type="caution">
    <text evidence="2">The sequence shown here is derived from an EMBL/GenBank/DDBJ whole genome shotgun (WGS) entry which is preliminary data.</text>
</comment>
<evidence type="ECO:0008006" key="4">
    <source>
        <dbReference type="Google" id="ProtNLM"/>
    </source>
</evidence>
<proteinExistence type="predicted"/>
<feature type="region of interest" description="Disordered" evidence="1">
    <location>
        <begin position="47"/>
        <end position="93"/>
    </location>
</feature>
<keyword evidence="3" id="KW-1185">Reference proteome</keyword>
<reference evidence="2" key="2">
    <citation type="submission" date="2022-01" db="EMBL/GenBank/DDBJ databases">
        <authorList>
            <person name="Yamashiro T."/>
            <person name="Shiraishi A."/>
            <person name="Satake H."/>
            <person name="Nakayama K."/>
        </authorList>
    </citation>
    <scope>NUCLEOTIDE SEQUENCE</scope>
</reference>
<accession>A0ABQ5ARH5</accession>